<comment type="caution">
    <text evidence="1">The sequence shown here is derived from an EMBL/GenBank/DDBJ whole genome shotgun (WGS) entry which is preliminary data.</text>
</comment>
<protein>
    <submittedName>
        <fullName evidence="1">Uncharacterized protein</fullName>
    </submittedName>
</protein>
<accession>A0ACB8B147</accession>
<gene>
    <name evidence="1" type="ORF">BV22DRAFT_1040858</name>
</gene>
<evidence type="ECO:0000313" key="1">
    <source>
        <dbReference type="EMBL" id="KAH7919485.1"/>
    </source>
</evidence>
<evidence type="ECO:0000313" key="2">
    <source>
        <dbReference type="Proteomes" id="UP000790709"/>
    </source>
</evidence>
<organism evidence="1 2">
    <name type="scientific">Leucogyrophana mollusca</name>
    <dbReference type="NCBI Taxonomy" id="85980"/>
    <lineage>
        <taxon>Eukaryota</taxon>
        <taxon>Fungi</taxon>
        <taxon>Dikarya</taxon>
        <taxon>Basidiomycota</taxon>
        <taxon>Agaricomycotina</taxon>
        <taxon>Agaricomycetes</taxon>
        <taxon>Agaricomycetidae</taxon>
        <taxon>Boletales</taxon>
        <taxon>Boletales incertae sedis</taxon>
        <taxon>Leucogyrophana</taxon>
    </lineage>
</organism>
<dbReference type="EMBL" id="MU266656">
    <property type="protein sequence ID" value="KAH7919485.1"/>
    <property type="molecule type" value="Genomic_DNA"/>
</dbReference>
<dbReference type="Proteomes" id="UP000790709">
    <property type="component" value="Unassembled WGS sequence"/>
</dbReference>
<proteinExistence type="predicted"/>
<keyword evidence="2" id="KW-1185">Reference proteome</keyword>
<sequence length="158" mass="16771">MEHANGTAKLCRLNDQNFQSLGHVDIVPTQGHSPADTSNPHGSVKSRLQASSIVTVSRPSPTASASLSGSPPPLRPTLPRKTSSCSFITTGAIIFTIIAAFSVLAYFGFRSPIPLVSILLHAVRNVSKHCVSVYFIALAALILQTALSMWFVITTVAT</sequence>
<name>A0ACB8B147_9AGAM</name>
<reference evidence="1" key="1">
    <citation type="journal article" date="2021" name="New Phytol.">
        <title>Evolutionary innovations through gain and loss of genes in the ectomycorrhizal Boletales.</title>
        <authorList>
            <person name="Wu G."/>
            <person name="Miyauchi S."/>
            <person name="Morin E."/>
            <person name="Kuo A."/>
            <person name="Drula E."/>
            <person name="Varga T."/>
            <person name="Kohler A."/>
            <person name="Feng B."/>
            <person name="Cao Y."/>
            <person name="Lipzen A."/>
            <person name="Daum C."/>
            <person name="Hundley H."/>
            <person name="Pangilinan J."/>
            <person name="Johnson J."/>
            <person name="Barry K."/>
            <person name="LaButti K."/>
            <person name="Ng V."/>
            <person name="Ahrendt S."/>
            <person name="Min B."/>
            <person name="Choi I.G."/>
            <person name="Park H."/>
            <person name="Plett J.M."/>
            <person name="Magnuson J."/>
            <person name="Spatafora J.W."/>
            <person name="Nagy L.G."/>
            <person name="Henrissat B."/>
            <person name="Grigoriev I.V."/>
            <person name="Yang Z.L."/>
            <person name="Xu J."/>
            <person name="Martin F.M."/>
        </authorList>
    </citation>
    <scope>NUCLEOTIDE SEQUENCE</scope>
    <source>
        <strain evidence="1">KUC20120723A-06</strain>
    </source>
</reference>